<dbReference type="AlphaFoldDB" id="A0AAD6UB14"/>
<accession>A0AAD6UB14</accession>
<protein>
    <recommendedName>
        <fullName evidence="2">AAA-ATPase-like domain-containing protein</fullName>
    </recommendedName>
</protein>
<comment type="caution">
    <text evidence="3">The sequence shown here is derived from an EMBL/GenBank/DDBJ whole genome shotgun (WGS) entry which is preliminary data.</text>
</comment>
<evidence type="ECO:0000256" key="1">
    <source>
        <dbReference type="SAM" id="MobiDB-lite"/>
    </source>
</evidence>
<name>A0AAD6UB14_9AGAR</name>
<dbReference type="Proteomes" id="UP001222325">
    <property type="component" value="Unassembled WGS sequence"/>
</dbReference>
<reference evidence="3" key="1">
    <citation type="submission" date="2023-03" db="EMBL/GenBank/DDBJ databases">
        <title>Massive genome expansion in bonnet fungi (Mycena s.s.) driven by repeated elements and novel gene families across ecological guilds.</title>
        <authorList>
            <consortium name="Lawrence Berkeley National Laboratory"/>
            <person name="Harder C.B."/>
            <person name="Miyauchi S."/>
            <person name="Viragh M."/>
            <person name="Kuo A."/>
            <person name="Thoen E."/>
            <person name="Andreopoulos B."/>
            <person name="Lu D."/>
            <person name="Skrede I."/>
            <person name="Drula E."/>
            <person name="Henrissat B."/>
            <person name="Morin E."/>
            <person name="Kohler A."/>
            <person name="Barry K."/>
            <person name="LaButti K."/>
            <person name="Morin E."/>
            <person name="Salamov A."/>
            <person name="Lipzen A."/>
            <person name="Mereny Z."/>
            <person name="Hegedus B."/>
            <person name="Baldrian P."/>
            <person name="Stursova M."/>
            <person name="Weitz H."/>
            <person name="Taylor A."/>
            <person name="Grigoriev I.V."/>
            <person name="Nagy L.G."/>
            <person name="Martin F."/>
            <person name="Kauserud H."/>
        </authorList>
    </citation>
    <scope>NUCLEOTIDE SEQUENCE</scope>
    <source>
        <strain evidence="3">CBHHK173m</strain>
    </source>
</reference>
<dbReference type="InterPro" id="IPR018631">
    <property type="entry name" value="AAA-ATPase-like_dom"/>
</dbReference>
<sequence length="693" mass="77287">MATQLDAFSVLAADKYQTIESSYDSFPCIQHDIPAFPRRPICLSSPSNSDDTDPPSFSPPSSPSSWTFGSKRAWSSRCSDDEEAYSGNELDQKRVKSRSRSPPLDHHLRLPRSGDSFYDDSGIAFADKRQHIPELPDKFQFLFLRPPRFGKTKFLCTLYDYYDIHEAKNFSRRFRSIPTEPPDSIPRHNQHLCLPFDLSDISPHSDIEAFKAKIAVILSTAMVIFLYEYATELGLSDPASLFRDDGAEMVVNVFKLVKARGFTLFVGVDDYDRPIQKRSFDRVSPLAHESLVSAQDMQSLLNTHFWSPLLAESGVIDKLFVTGALLVGYPALEHLDPYSVPGLELSCGFTEQEVTTIAQAVLGETPAGISELHRSCGGYIFPSDGGMAETLFHPQQAITWISELSSGCPESQDFSFRLLTNILKLLPERSDVQGTVSITTLIDFLAAGAVEVSQTDAALGFDAGAVRWNALYHTGALTYDPQLPGTLRVANSTALSMIHHFVDGTFAERYNFRHAFFSPWHTYNIDDDPEPFMDLLSRVLRDLSQTSLGRKYEPNMHGVLELTLRNGKTLTERGISPFLSLNNATRVIIPSGGKVHTWDLTTLTLQGMWHAANPNEDAPTVEALRALHEELVQEGEEQLLARRYTCLSTTETRLVGDFFDSESEFPQVIAVGGARVLFHQRLSAKPIPFDPCL</sequence>
<evidence type="ECO:0000259" key="2">
    <source>
        <dbReference type="Pfam" id="PF09820"/>
    </source>
</evidence>
<dbReference type="Pfam" id="PF09820">
    <property type="entry name" value="AAA-ATPase_like"/>
    <property type="match status" value="1"/>
</dbReference>
<keyword evidence="4" id="KW-1185">Reference proteome</keyword>
<feature type="domain" description="AAA-ATPase-like" evidence="2">
    <location>
        <begin position="121"/>
        <end position="325"/>
    </location>
</feature>
<gene>
    <name evidence="3" type="ORF">B0H15DRAFT_179966</name>
</gene>
<proteinExistence type="predicted"/>
<feature type="region of interest" description="Disordered" evidence="1">
    <location>
        <begin position="84"/>
        <end position="113"/>
    </location>
</feature>
<evidence type="ECO:0000313" key="3">
    <source>
        <dbReference type="EMBL" id="KAJ7091910.1"/>
    </source>
</evidence>
<evidence type="ECO:0000313" key="4">
    <source>
        <dbReference type="Proteomes" id="UP001222325"/>
    </source>
</evidence>
<organism evidence="3 4">
    <name type="scientific">Mycena belliarum</name>
    <dbReference type="NCBI Taxonomy" id="1033014"/>
    <lineage>
        <taxon>Eukaryota</taxon>
        <taxon>Fungi</taxon>
        <taxon>Dikarya</taxon>
        <taxon>Basidiomycota</taxon>
        <taxon>Agaricomycotina</taxon>
        <taxon>Agaricomycetes</taxon>
        <taxon>Agaricomycetidae</taxon>
        <taxon>Agaricales</taxon>
        <taxon>Marasmiineae</taxon>
        <taxon>Mycenaceae</taxon>
        <taxon>Mycena</taxon>
    </lineage>
</organism>
<dbReference type="PANTHER" id="PTHR34825">
    <property type="entry name" value="CONSERVED PROTEIN, WITH A WEAK D-GALACTARATE DEHYDRATASE/ALTRONATE HYDROLASE DOMAIN"/>
    <property type="match status" value="1"/>
</dbReference>
<dbReference type="EMBL" id="JARJCN010000019">
    <property type="protein sequence ID" value="KAJ7091910.1"/>
    <property type="molecule type" value="Genomic_DNA"/>
</dbReference>
<feature type="region of interest" description="Disordered" evidence="1">
    <location>
        <begin position="40"/>
        <end position="70"/>
    </location>
</feature>
<dbReference type="PANTHER" id="PTHR34825:SF1">
    <property type="entry name" value="AAA-ATPASE-LIKE DOMAIN-CONTAINING PROTEIN"/>
    <property type="match status" value="1"/>
</dbReference>